<evidence type="ECO:0000256" key="3">
    <source>
        <dbReference type="ARBA" id="ARBA00034545"/>
    </source>
</evidence>
<dbReference type="InterPro" id="IPR026669">
    <property type="entry name" value="Arsenite_MeTrfase-like"/>
</dbReference>
<evidence type="ECO:0000256" key="4">
    <source>
        <dbReference type="ARBA" id="ARBA00047941"/>
    </source>
</evidence>
<reference evidence="8" key="3">
    <citation type="submission" date="2020-05" db="EMBL/GenBank/DDBJ databases">
        <title>Electrophorus electricus (electric eel) genome, fEleEle1, primary haplotype.</title>
        <authorList>
            <person name="Myers G."/>
            <person name="Meyer A."/>
            <person name="Fedrigo O."/>
            <person name="Formenti G."/>
            <person name="Rhie A."/>
            <person name="Tracey A."/>
            <person name="Sims Y."/>
            <person name="Jarvis E.D."/>
        </authorList>
    </citation>
    <scope>NUCLEOTIDE SEQUENCE [LARGE SCALE GENOMIC DNA]</scope>
</reference>
<dbReference type="PANTHER" id="PTHR43675">
    <property type="entry name" value="ARSENITE METHYLTRANSFERASE"/>
    <property type="match status" value="1"/>
</dbReference>
<evidence type="ECO:0000256" key="5">
    <source>
        <dbReference type="ARBA" id="ARBA00047943"/>
    </source>
</evidence>
<dbReference type="InterPro" id="IPR025714">
    <property type="entry name" value="Methyltranfer_dom"/>
</dbReference>
<evidence type="ECO:0000256" key="6">
    <source>
        <dbReference type="ARBA" id="ARBA00048428"/>
    </source>
</evidence>
<accession>A0A4W4FUB1</accession>
<sequence length="398" mass="45047">RSKQTDVAVRDDVKDYYGKILKKTADLKSKACVPGAKPTRGYIRKALDELHPEVIARYYGCGLLVPECVAGCRVLDLGCGSGSDCYVLSRLVGQSGHVTGIDMTEEQLEVARKYMDYHTQRFGYKKPNVDFVQGYIETLREAGVEEASYDIIISNCVVNLSPDKASVLREAYRVLKNGGELYFSDVYSNARISESLRADKVLWGECLSGALWWEDLMRLAEEIGFTVPRLVSANIISIGNEQLEKILGDYKFASATYRLFKLSKNSEKKGCLVMYDGNIMGSEEKFEFDAKYTFKVCSVYCYTISLIEASCIHAFVWFMLNSGYTICMSQQKLSFIWSCNDFPIFSCQSSNSHSGQTEVEPDVNFDCCSPSLSRFNLLYVLRWFSAQHGNKEWLFEFL</sequence>
<feature type="domain" description="Methyltransferase" evidence="7">
    <location>
        <begin position="70"/>
        <end position="222"/>
    </location>
</feature>
<dbReference type="PANTHER" id="PTHR43675:SF9">
    <property type="entry name" value="ARSENITE METHYLTRANSFERASE"/>
    <property type="match status" value="1"/>
</dbReference>
<dbReference type="Gene3D" id="3.40.50.150">
    <property type="entry name" value="Vaccinia Virus protein VP39"/>
    <property type="match status" value="1"/>
</dbReference>
<comment type="catalytic activity">
    <reaction evidence="4">
        <text>arsenic triglutathione + [thioredoxin]-dithiol + S-adenosyl-L-methionine + 2 H2O = methylarsonous acid + [thioredoxin]-disulfide + 3 glutathione + S-adenosyl-L-homocysteine + H(+)</text>
        <dbReference type="Rhea" id="RHEA:69460"/>
        <dbReference type="Rhea" id="RHEA-COMP:10698"/>
        <dbReference type="Rhea" id="RHEA-COMP:10700"/>
        <dbReference type="ChEBI" id="CHEBI:15377"/>
        <dbReference type="ChEBI" id="CHEBI:15378"/>
        <dbReference type="ChEBI" id="CHEBI:17826"/>
        <dbReference type="ChEBI" id="CHEBI:29950"/>
        <dbReference type="ChEBI" id="CHEBI:50058"/>
        <dbReference type="ChEBI" id="CHEBI:57856"/>
        <dbReference type="ChEBI" id="CHEBI:57925"/>
        <dbReference type="ChEBI" id="CHEBI:59789"/>
        <dbReference type="ChEBI" id="CHEBI:183640"/>
        <dbReference type="EC" id="2.1.1.137"/>
    </reaction>
</comment>
<gene>
    <name evidence="8" type="primary">AS3MT</name>
</gene>
<evidence type="ECO:0000259" key="7">
    <source>
        <dbReference type="Pfam" id="PF13847"/>
    </source>
</evidence>
<dbReference type="CDD" id="cd02440">
    <property type="entry name" value="AdoMet_MTases"/>
    <property type="match status" value="1"/>
</dbReference>
<evidence type="ECO:0000313" key="8">
    <source>
        <dbReference type="Ensembl" id="ENSEEEP00000027860.2"/>
    </source>
</evidence>
<name>A0A4W4FUB1_ELEEL</name>
<dbReference type="GO" id="GO:0005829">
    <property type="term" value="C:cytosol"/>
    <property type="evidence" value="ECO:0007669"/>
    <property type="project" value="TreeGrafter"/>
</dbReference>
<protein>
    <recommendedName>
        <fullName evidence="3">Arsenite methyltransferase</fullName>
        <ecNumber evidence="2">2.1.1.137</ecNumber>
    </recommendedName>
</protein>
<keyword evidence="9" id="KW-1185">Reference proteome</keyword>
<comment type="catalytic activity">
    <reaction evidence="6">
        <text>arsenic triglutathione + 3 [thioredoxin]-dithiol + 3 S-adenosyl-L-methionine = trimethylarsine + 3 [thioredoxin]-disulfide + 3 glutathione + 3 S-adenosyl-L-homocysteine + 3 H(+)</text>
        <dbReference type="Rhea" id="RHEA:69432"/>
        <dbReference type="Rhea" id="RHEA-COMP:10698"/>
        <dbReference type="Rhea" id="RHEA-COMP:10700"/>
        <dbReference type="ChEBI" id="CHEBI:15378"/>
        <dbReference type="ChEBI" id="CHEBI:27130"/>
        <dbReference type="ChEBI" id="CHEBI:29950"/>
        <dbReference type="ChEBI" id="CHEBI:50058"/>
        <dbReference type="ChEBI" id="CHEBI:57856"/>
        <dbReference type="ChEBI" id="CHEBI:57925"/>
        <dbReference type="ChEBI" id="CHEBI:59789"/>
        <dbReference type="ChEBI" id="CHEBI:183640"/>
        <dbReference type="EC" id="2.1.1.137"/>
    </reaction>
</comment>
<evidence type="ECO:0000256" key="2">
    <source>
        <dbReference type="ARBA" id="ARBA00034521"/>
    </source>
</evidence>
<dbReference type="GO" id="GO:0018872">
    <property type="term" value="P:arsonoacetate metabolic process"/>
    <property type="evidence" value="ECO:0007669"/>
    <property type="project" value="TreeGrafter"/>
</dbReference>
<dbReference type="AlphaFoldDB" id="A0A4W4FUB1"/>
<comment type="similarity">
    <text evidence="1">Belongs to the methyltransferase superfamily. Arsenite methyltransferase family.</text>
</comment>
<reference evidence="9" key="1">
    <citation type="journal article" date="2014" name="Science">
        <title>Nonhuman genetics. Genomic basis for the convergent evolution of electric organs.</title>
        <authorList>
            <person name="Gallant J.R."/>
            <person name="Traeger L.L."/>
            <person name="Volkening J.D."/>
            <person name="Moffett H."/>
            <person name="Chen P.H."/>
            <person name="Novina C.D."/>
            <person name="Phillips G.N.Jr."/>
            <person name="Anand R."/>
            <person name="Wells G.B."/>
            <person name="Pinch M."/>
            <person name="Guth R."/>
            <person name="Unguez G.A."/>
            <person name="Albert J.S."/>
            <person name="Zakon H.H."/>
            <person name="Samanta M.P."/>
            <person name="Sussman M.R."/>
        </authorList>
    </citation>
    <scope>NUCLEOTIDE SEQUENCE [LARGE SCALE GENOMIC DNA]</scope>
</reference>
<reference evidence="8" key="5">
    <citation type="submission" date="2025-09" db="UniProtKB">
        <authorList>
            <consortium name="Ensembl"/>
        </authorList>
    </citation>
    <scope>IDENTIFICATION</scope>
</reference>
<dbReference type="STRING" id="8005.ENSEEEP00000027860"/>
<evidence type="ECO:0000256" key="1">
    <source>
        <dbReference type="ARBA" id="ARBA00034487"/>
    </source>
</evidence>
<dbReference type="GO" id="GO:0009404">
    <property type="term" value="P:toxin metabolic process"/>
    <property type="evidence" value="ECO:0007669"/>
    <property type="project" value="TreeGrafter"/>
</dbReference>
<reference evidence="9" key="2">
    <citation type="journal article" date="2017" name="Sci. Adv.">
        <title>A tail of two voltages: Proteomic comparison of the three electric organs of the electric eel.</title>
        <authorList>
            <person name="Traeger L.L."/>
            <person name="Sabat G."/>
            <person name="Barrett-Wilt G.A."/>
            <person name="Wells G.B."/>
            <person name="Sussman M.R."/>
        </authorList>
    </citation>
    <scope>NUCLEOTIDE SEQUENCE [LARGE SCALE GENOMIC DNA]</scope>
</reference>
<dbReference type="GeneTree" id="ENSGT00390000001742"/>
<dbReference type="SUPFAM" id="SSF53335">
    <property type="entry name" value="S-adenosyl-L-methionine-dependent methyltransferases"/>
    <property type="match status" value="1"/>
</dbReference>
<dbReference type="InterPro" id="IPR029063">
    <property type="entry name" value="SAM-dependent_MTases_sf"/>
</dbReference>
<organism evidence="8 9">
    <name type="scientific">Electrophorus electricus</name>
    <name type="common">Electric eel</name>
    <name type="synonym">Gymnotus electricus</name>
    <dbReference type="NCBI Taxonomy" id="8005"/>
    <lineage>
        <taxon>Eukaryota</taxon>
        <taxon>Metazoa</taxon>
        <taxon>Chordata</taxon>
        <taxon>Craniata</taxon>
        <taxon>Vertebrata</taxon>
        <taxon>Euteleostomi</taxon>
        <taxon>Actinopterygii</taxon>
        <taxon>Neopterygii</taxon>
        <taxon>Teleostei</taxon>
        <taxon>Ostariophysi</taxon>
        <taxon>Gymnotiformes</taxon>
        <taxon>Gymnotoidei</taxon>
        <taxon>Gymnotidae</taxon>
        <taxon>Electrophorus</taxon>
    </lineage>
</organism>
<dbReference type="GO" id="GO:0030791">
    <property type="term" value="F:arsenite methyltransferase activity"/>
    <property type="evidence" value="ECO:0007669"/>
    <property type="project" value="UniProtKB-EC"/>
</dbReference>
<dbReference type="Ensembl" id="ENSEEET00000028178.2">
    <property type="protein sequence ID" value="ENSEEEP00000027860.2"/>
    <property type="gene ID" value="ENSEEEG00000013414.2"/>
</dbReference>
<dbReference type="Pfam" id="PF13847">
    <property type="entry name" value="Methyltransf_31"/>
    <property type="match status" value="1"/>
</dbReference>
<comment type="catalytic activity">
    <reaction evidence="5">
        <text>arsenic triglutathione + 2 [thioredoxin]-dithiol + 2 S-adenosyl-L-methionine + H2O = dimethylarsinous acid + 2 [thioredoxin]-disulfide + 3 glutathione + 2 S-adenosyl-L-homocysteine + 2 H(+)</text>
        <dbReference type="Rhea" id="RHEA:69464"/>
        <dbReference type="Rhea" id="RHEA-COMP:10698"/>
        <dbReference type="Rhea" id="RHEA-COMP:10700"/>
        <dbReference type="ChEBI" id="CHEBI:15377"/>
        <dbReference type="ChEBI" id="CHEBI:15378"/>
        <dbReference type="ChEBI" id="CHEBI:23808"/>
        <dbReference type="ChEBI" id="CHEBI:29950"/>
        <dbReference type="ChEBI" id="CHEBI:50058"/>
        <dbReference type="ChEBI" id="CHEBI:57856"/>
        <dbReference type="ChEBI" id="CHEBI:57925"/>
        <dbReference type="ChEBI" id="CHEBI:59789"/>
        <dbReference type="ChEBI" id="CHEBI:183640"/>
        <dbReference type="EC" id="2.1.1.137"/>
    </reaction>
</comment>
<proteinExistence type="inferred from homology"/>
<reference evidence="8" key="4">
    <citation type="submission" date="2025-08" db="UniProtKB">
        <authorList>
            <consortium name="Ensembl"/>
        </authorList>
    </citation>
    <scope>IDENTIFICATION</scope>
</reference>
<dbReference type="Proteomes" id="UP000314983">
    <property type="component" value="Chromosome 16"/>
</dbReference>
<dbReference type="EC" id="2.1.1.137" evidence="2"/>
<evidence type="ECO:0000313" key="9">
    <source>
        <dbReference type="Proteomes" id="UP000314983"/>
    </source>
</evidence>